<feature type="domain" description="SET" evidence="1">
    <location>
        <begin position="18"/>
        <end position="285"/>
    </location>
</feature>
<dbReference type="GO" id="GO:0016279">
    <property type="term" value="F:protein-lysine N-methyltransferase activity"/>
    <property type="evidence" value="ECO:0007669"/>
    <property type="project" value="TreeGrafter"/>
</dbReference>
<dbReference type="InterPro" id="IPR050600">
    <property type="entry name" value="SETD3_SETD6_MTase"/>
</dbReference>
<organism evidence="2 3">
    <name type="scientific">Exophiala viscosa</name>
    <dbReference type="NCBI Taxonomy" id="2486360"/>
    <lineage>
        <taxon>Eukaryota</taxon>
        <taxon>Fungi</taxon>
        <taxon>Dikarya</taxon>
        <taxon>Ascomycota</taxon>
        <taxon>Pezizomycotina</taxon>
        <taxon>Eurotiomycetes</taxon>
        <taxon>Chaetothyriomycetidae</taxon>
        <taxon>Chaetothyriales</taxon>
        <taxon>Herpotrichiellaceae</taxon>
        <taxon>Exophiala</taxon>
    </lineage>
</organism>
<sequence>MRQTSLPLENLQAWSRLNNVQLFDVALEPHITADNGDDHGGGMLAKADRAETEPLVAVPLELVLSKERVEEAAKVDTGLRQLVDAAPTLFQVGPPFIQQTNRMRCLQNDRTAVLLFLVYQMTINSPDNSDHAPGFNNPLADYVKFLPKDIPLPIFYTADERELLVGTSLAEALDQKLISLQREFDSLKAATESITWCQQAWWDEITGCLDFADWKLADAVYRSRALELPRGASVGMVPVVDMANHASDDRYNARFEVDEDAGSVLLVVRDGKSIKQGDEVTIMYGCGGACEMIFSYGFLEEHASSAREMFLALSIPADDPLKMAKIRVAQTAPGVRIYVDEADQVQWDSTFVWWACINQEDGLDFRVEQTVDGDTELKALWKENELDPSALQAKLLQDDLRDVFVLRATVRLQQRVEEQGMRLAASEDDFDNALPGNAQIRPYVYETVGRLRKLEMDLLTRTYETLEEQKNQLLESPVVRAYLGQDRSGTDVPDSPDDFS</sequence>
<evidence type="ECO:0000259" key="1">
    <source>
        <dbReference type="PROSITE" id="PS50280"/>
    </source>
</evidence>
<proteinExistence type="predicted"/>
<dbReference type="PANTHER" id="PTHR13271">
    <property type="entry name" value="UNCHARACTERIZED PUTATIVE METHYLTRANSFERASE"/>
    <property type="match status" value="1"/>
</dbReference>
<evidence type="ECO:0000313" key="2">
    <source>
        <dbReference type="EMBL" id="KAI1613264.1"/>
    </source>
</evidence>
<comment type="caution">
    <text evidence="2">The sequence shown here is derived from an EMBL/GenBank/DDBJ whole genome shotgun (WGS) entry which is preliminary data.</text>
</comment>
<accession>A0AAN6DXD8</accession>
<dbReference type="AlphaFoldDB" id="A0AAN6DXD8"/>
<reference evidence="2" key="1">
    <citation type="journal article" date="2022" name="bioRxiv">
        <title>Deciphering the potential niche of two novel black yeast fungi from a biological soil crust based on their genomes, phenotypes, and melanin regulation.</title>
        <authorList>
            <consortium name="DOE Joint Genome Institute"/>
            <person name="Carr E.C."/>
            <person name="Barton Q."/>
            <person name="Grambo S."/>
            <person name="Sullivan M."/>
            <person name="Renfro C.M."/>
            <person name="Kuo A."/>
            <person name="Pangilinan J."/>
            <person name="Lipzen A."/>
            <person name="Keymanesh K."/>
            <person name="Savage E."/>
            <person name="Barry K."/>
            <person name="Grigoriev I.V."/>
            <person name="Riekhof W.R."/>
            <person name="Harris S.S."/>
        </authorList>
    </citation>
    <scope>NUCLEOTIDE SEQUENCE</scope>
    <source>
        <strain evidence="2">JF 03-4F</strain>
    </source>
</reference>
<dbReference type="InterPro" id="IPR001214">
    <property type="entry name" value="SET_dom"/>
</dbReference>
<dbReference type="EMBL" id="MU404354">
    <property type="protein sequence ID" value="KAI1613264.1"/>
    <property type="molecule type" value="Genomic_DNA"/>
</dbReference>
<dbReference type="Proteomes" id="UP001203852">
    <property type="component" value="Unassembled WGS sequence"/>
</dbReference>
<gene>
    <name evidence="2" type="ORF">EDD36DRAFT_260176</name>
</gene>
<keyword evidence="3" id="KW-1185">Reference proteome</keyword>
<dbReference type="SUPFAM" id="SSF82199">
    <property type="entry name" value="SET domain"/>
    <property type="match status" value="1"/>
</dbReference>
<evidence type="ECO:0000313" key="3">
    <source>
        <dbReference type="Proteomes" id="UP001203852"/>
    </source>
</evidence>
<dbReference type="Gene3D" id="3.90.1410.10">
    <property type="entry name" value="set domain protein methyltransferase, domain 1"/>
    <property type="match status" value="1"/>
</dbReference>
<dbReference type="InterPro" id="IPR046341">
    <property type="entry name" value="SET_dom_sf"/>
</dbReference>
<dbReference type="CDD" id="cd10527">
    <property type="entry name" value="SET_LSMT"/>
    <property type="match status" value="1"/>
</dbReference>
<name>A0AAN6DXD8_9EURO</name>
<dbReference type="PROSITE" id="PS50280">
    <property type="entry name" value="SET"/>
    <property type="match status" value="1"/>
</dbReference>
<protein>
    <recommendedName>
        <fullName evidence="1">SET domain-containing protein</fullName>
    </recommendedName>
</protein>
<dbReference type="PANTHER" id="PTHR13271:SF76">
    <property type="entry name" value="SET DOMAIN-CONTAINING PROTEIN 8"/>
    <property type="match status" value="1"/>
</dbReference>
<dbReference type="GO" id="GO:0005634">
    <property type="term" value="C:nucleus"/>
    <property type="evidence" value="ECO:0007669"/>
    <property type="project" value="TreeGrafter"/>
</dbReference>